<comment type="subunit">
    <text evidence="8">Part of the signal recognition particle protein translocation system, which is composed of SRP and FtsY.</text>
</comment>
<reference evidence="11 13" key="1">
    <citation type="submission" date="2015-12" db="EMBL/GenBank/DDBJ databases">
        <title>A stable core within a dynamic pangenome in Sulfolobus acidocaldarius.</title>
        <authorList>
            <person name="Anderson R."/>
            <person name="Kouris A."/>
            <person name="Seward C."/>
            <person name="Campbell K."/>
            <person name="Whitaker R."/>
        </authorList>
    </citation>
    <scope>NUCLEOTIDE SEQUENCE [LARGE SCALE GENOMIC DNA]</scope>
    <source>
        <strain evidence="11 13">GG12-C01-09</strain>
        <strain evidence="12">NG05B_CO5_07</strain>
    </source>
</reference>
<keyword evidence="5 8" id="KW-0342">GTP-binding</keyword>
<dbReference type="SMR" id="A0A0U3FSX5"/>
<feature type="compositionally biased region" description="Low complexity" evidence="9">
    <location>
        <begin position="44"/>
        <end position="53"/>
    </location>
</feature>
<dbReference type="InterPro" id="IPR042101">
    <property type="entry name" value="SRP54_N_sf"/>
</dbReference>
<evidence type="ECO:0000313" key="12">
    <source>
        <dbReference type="EMBL" id="ALU31089.1"/>
    </source>
</evidence>
<dbReference type="GO" id="GO:0005047">
    <property type="term" value="F:signal recognition particle binding"/>
    <property type="evidence" value="ECO:0007669"/>
    <property type="project" value="TreeGrafter"/>
</dbReference>
<dbReference type="Proteomes" id="UP000065473">
    <property type="component" value="Chromosome"/>
</dbReference>
<dbReference type="SUPFAM" id="SSF47364">
    <property type="entry name" value="Domain of the SRP/SRP receptor G-proteins"/>
    <property type="match status" value="1"/>
</dbReference>
<comment type="catalytic activity">
    <reaction evidence="8">
        <text>GTP + H2O = GDP + phosphate + H(+)</text>
        <dbReference type="Rhea" id="RHEA:19669"/>
        <dbReference type="ChEBI" id="CHEBI:15377"/>
        <dbReference type="ChEBI" id="CHEBI:15378"/>
        <dbReference type="ChEBI" id="CHEBI:37565"/>
        <dbReference type="ChEBI" id="CHEBI:43474"/>
        <dbReference type="ChEBI" id="CHEBI:58189"/>
        <dbReference type="EC" id="3.6.5.4"/>
    </reaction>
</comment>
<keyword evidence="3 8" id="KW-0547">Nucleotide-binding</keyword>
<dbReference type="InterPro" id="IPR003593">
    <property type="entry name" value="AAA+_ATPase"/>
</dbReference>
<dbReference type="InterPro" id="IPR013822">
    <property type="entry name" value="Signal_recog_particl_SRP54_hlx"/>
</dbReference>
<dbReference type="STRING" id="1435377.SUSAZ_06940"/>
<evidence type="ECO:0000256" key="4">
    <source>
        <dbReference type="ARBA" id="ARBA00022801"/>
    </source>
</evidence>
<organism evidence="11 13">
    <name type="scientific">Sulfolobus acidocaldarius</name>
    <dbReference type="NCBI Taxonomy" id="2285"/>
    <lineage>
        <taxon>Archaea</taxon>
        <taxon>Thermoproteota</taxon>
        <taxon>Thermoprotei</taxon>
        <taxon>Sulfolobales</taxon>
        <taxon>Sulfolobaceae</taxon>
        <taxon>Sulfolobus</taxon>
    </lineage>
</organism>
<dbReference type="InterPro" id="IPR000897">
    <property type="entry name" value="SRP54_GTPase_dom"/>
</dbReference>
<dbReference type="PaxDb" id="1435377-SUSAZ_06940"/>
<dbReference type="FunFam" id="3.40.50.300:FF:000053">
    <property type="entry name" value="Signal recognition particle receptor FtsY"/>
    <property type="match status" value="1"/>
</dbReference>
<feature type="binding site" evidence="8">
    <location>
        <begin position="262"/>
        <end position="266"/>
    </location>
    <ligand>
        <name>GTP</name>
        <dbReference type="ChEBI" id="CHEBI:37565"/>
    </ligand>
</feature>
<keyword evidence="7 8" id="KW-0675">Receptor</keyword>
<dbReference type="AlphaFoldDB" id="A0A0U3FSX5"/>
<evidence type="ECO:0000256" key="8">
    <source>
        <dbReference type="HAMAP-Rule" id="MF_00920"/>
    </source>
</evidence>
<evidence type="ECO:0000313" key="11">
    <source>
        <dbReference type="EMBL" id="ALU30371.1"/>
    </source>
</evidence>
<proteinExistence type="inferred from homology"/>
<dbReference type="Gene3D" id="1.20.120.140">
    <property type="entry name" value="Signal recognition particle SRP54, nucleotide-binding domain"/>
    <property type="match status" value="1"/>
</dbReference>
<keyword evidence="1 8" id="KW-1003">Cell membrane</keyword>
<feature type="region of interest" description="Disordered" evidence="9">
    <location>
        <begin position="20"/>
        <end position="58"/>
    </location>
</feature>
<dbReference type="SUPFAM" id="SSF52540">
    <property type="entry name" value="P-loop containing nucleoside triphosphate hydrolases"/>
    <property type="match status" value="1"/>
</dbReference>
<dbReference type="OrthoDB" id="372188at2157"/>
<dbReference type="PANTHER" id="PTHR43134">
    <property type="entry name" value="SIGNAL RECOGNITION PARTICLE RECEPTOR SUBUNIT ALPHA"/>
    <property type="match status" value="1"/>
</dbReference>
<dbReference type="InterPro" id="IPR036225">
    <property type="entry name" value="SRP/SRP_N"/>
</dbReference>
<dbReference type="EC" id="3.6.5.4" evidence="8"/>
<dbReference type="CDD" id="cd17874">
    <property type="entry name" value="FtsY"/>
    <property type="match status" value="1"/>
</dbReference>
<evidence type="ECO:0000256" key="2">
    <source>
        <dbReference type="ARBA" id="ARBA00022490"/>
    </source>
</evidence>
<evidence type="ECO:0000256" key="3">
    <source>
        <dbReference type="ARBA" id="ARBA00022741"/>
    </source>
</evidence>
<dbReference type="InterPro" id="IPR004390">
    <property type="entry name" value="SR_rcpt_FtsY"/>
</dbReference>
<dbReference type="NCBIfam" id="TIGR00064">
    <property type="entry name" value="ftsY"/>
    <property type="match status" value="1"/>
</dbReference>
<feature type="domain" description="SRP54-type proteins GTP-binding" evidence="10">
    <location>
        <begin position="341"/>
        <end position="354"/>
    </location>
</feature>
<dbReference type="Pfam" id="PF02881">
    <property type="entry name" value="SRP54_N"/>
    <property type="match status" value="1"/>
</dbReference>
<gene>
    <name evidence="8" type="primary">ftsY</name>
    <name evidence="11" type="ORF">ATY89_10730</name>
    <name evidence="12" type="ORF">ATZ20_02285</name>
</gene>
<evidence type="ECO:0000256" key="6">
    <source>
        <dbReference type="ARBA" id="ARBA00023136"/>
    </source>
</evidence>
<dbReference type="GO" id="GO:0006614">
    <property type="term" value="P:SRP-dependent cotranslational protein targeting to membrane"/>
    <property type="evidence" value="ECO:0007669"/>
    <property type="project" value="InterPro"/>
</dbReference>
<feature type="binding site" evidence="8">
    <location>
        <begin position="320"/>
        <end position="323"/>
    </location>
    <ligand>
        <name>GTP</name>
        <dbReference type="ChEBI" id="CHEBI:37565"/>
    </ligand>
</feature>
<dbReference type="Pfam" id="PF00448">
    <property type="entry name" value="SRP54"/>
    <property type="match status" value="1"/>
</dbReference>
<evidence type="ECO:0000256" key="1">
    <source>
        <dbReference type="ARBA" id="ARBA00022475"/>
    </source>
</evidence>
<dbReference type="Gene3D" id="3.40.50.300">
    <property type="entry name" value="P-loop containing nucleotide triphosphate hydrolases"/>
    <property type="match status" value="1"/>
</dbReference>
<keyword evidence="2 8" id="KW-0963">Cytoplasm</keyword>
<dbReference type="PANTHER" id="PTHR43134:SF1">
    <property type="entry name" value="SIGNAL RECOGNITION PARTICLE RECEPTOR SUBUNIT ALPHA"/>
    <property type="match status" value="1"/>
</dbReference>
<comment type="function">
    <text evidence="8">Involved in targeting and insertion of nascent membrane proteins into the cytoplasmic membrane. Acts as a receptor for the complex formed by the signal recognition particle (SRP) and the ribosome-nascent chain (RNC).</text>
</comment>
<feature type="compositionally biased region" description="Basic and acidic residues" evidence="9">
    <location>
        <begin position="20"/>
        <end position="42"/>
    </location>
</feature>
<dbReference type="GO" id="GO:0005737">
    <property type="term" value="C:cytoplasm"/>
    <property type="evidence" value="ECO:0007669"/>
    <property type="project" value="UniProtKB-SubCell"/>
</dbReference>
<dbReference type="HAMAP" id="MF_00920">
    <property type="entry name" value="FtsY"/>
    <property type="match status" value="1"/>
</dbReference>
<dbReference type="SMART" id="SM00962">
    <property type="entry name" value="SRP54"/>
    <property type="match status" value="1"/>
</dbReference>
<feature type="binding site" evidence="8">
    <location>
        <begin position="180"/>
        <end position="187"/>
    </location>
    <ligand>
        <name>GTP</name>
        <dbReference type="ChEBI" id="CHEBI:37565"/>
    </ligand>
</feature>
<dbReference type="GO" id="GO:0005525">
    <property type="term" value="F:GTP binding"/>
    <property type="evidence" value="ECO:0007669"/>
    <property type="project" value="UniProtKB-UniRule"/>
</dbReference>
<dbReference type="SMART" id="SM00382">
    <property type="entry name" value="AAA"/>
    <property type="match status" value="1"/>
</dbReference>
<dbReference type="GO" id="GO:0005886">
    <property type="term" value="C:plasma membrane"/>
    <property type="evidence" value="ECO:0007669"/>
    <property type="project" value="UniProtKB-SubCell"/>
</dbReference>
<evidence type="ECO:0000313" key="13">
    <source>
        <dbReference type="Proteomes" id="UP000065473"/>
    </source>
</evidence>
<comment type="similarity">
    <text evidence="8">Belongs to the GTP-binding SRP family. FtsY subfamily.</text>
</comment>
<sequence>MICFDRLKKAFSNFLDKISGEENKKEPETRQTDQLESKKEETIQQQQNVQQPQAENKIEQKQEKISVQTGQENKQENKRSFFDFLKYKTIKEDDLNDVIEELRFQLLDSDVSYEVTEKILEDLKNNLIGKKVSRREEVEEIVINTLKKSITEILTKNQKTDLIEKIRSSGKKPFVIIFFGVNGVGKTTTIAKVVNMLKKNNLSTIIAASDTFRAAAQEQLAYHASKLEVQLIRGKYGADPASVAFDAISFAKSRNIDVVLIDTAGRMHIDSDLVEELKRVLRIAKPDFRILILDSLAGSDALEQARHFENNVGYDAVILTKVDADAKGGIALSLAYELKKPVVYMGVGQNYDDLIPFSPDWFVERIFSS</sequence>
<name>A0A0U3FSX5_9CREN</name>
<evidence type="ECO:0000259" key="10">
    <source>
        <dbReference type="PROSITE" id="PS00300"/>
    </source>
</evidence>
<dbReference type="EMBL" id="CP013695">
    <property type="protein sequence ID" value="ALU31089.1"/>
    <property type="molecule type" value="Genomic_DNA"/>
</dbReference>
<dbReference type="GO" id="GO:0003924">
    <property type="term" value="F:GTPase activity"/>
    <property type="evidence" value="ECO:0007669"/>
    <property type="project" value="UniProtKB-UniRule"/>
</dbReference>
<dbReference type="Proteomes" id="UP000060043">
    <property type="component" value="Chromosome"/>
</dbReference>
<dbReference type="EMBL" id="CP013694">
    <property type="protein sequence ID" value="ALU30371.1"/>
    <property type="molecule type" value="Genomic_DNA"/>
</dbReference>
<dbReference type="PROSITE" id="PS00300">
    <property type="entry name" value="SRP54"/>
    <property type="match status" value="1"/>
</dbReference>
<evidence type="ECO:0000256" key="7">
    <source>
        <dbReference type="ARBA" id="ARBA00023170"/>
    </source>
</evidence>
<protein>
    <recommendedName>
        <fullName evidence="8">Signal recognition particle receptor FtsY</fullName>
        <shortName evidence="8">SRP receptor</shortName>
        <ecNumber evidence="8">3.6.5.4</ecNumber>
    </recommendedName>
</protein>
<comment type="subcellular location">
    <subcellularLocation>
        <location evidence="8">Cell membrane</location>
        <topology evidence="8">Peripheral membrane protein</topology>
        <orientation evidence="8">Cytoplasmic side</orientation>
    </subcellularLocation>
    <subcellularLocation>
        <location evidence="8">Cytoplasm</location>
    </subcellularLocation>
</comment>
<keyword evidence="4 8" id="KW-0378">Hydrolase</keyword>
<accession>A0A0U3FSX5</accession>
<keyword evidence="6 8" id="KW-0472">Membrane</keyword>
<evidence type="ECO:0000256" key="9">
    <source>
        <dbReference type="SAM" id="MobiDB-lite"/>
    </source>
</evidence>
<dbReference type="InterPro" id="IPR027417">
    <property type="entry name" value="P-loop_NTPase"/>
</dbReference>
<evidence type="ECO:0000256" key="5">
    <source>
        <dbReference type="ARBA" id="ARBA00023134"/>
    </source>
</evidence>
<dbReference type="SMART" id="SM00963">
    <property type="entry name" value="SRP54_N"/>
    <property type="match status" value="1"/>
</dbReference>